<evidence type="ECO:0000256" key="1">
    <source>
        <dbReference type="ARBA" id="ARBA00001971"/>
    </source>
</evidence>
<organism evidence="4 5">
    <name type="scientific">Lysobacter hankyongensis</name>
    <dbReference type="NCBI Taxonomy" id="1176535"/>
    <lineage>
        <taxon>Bacteria</taxon>
        <taxon>Pseudomonadati</taxon>
        <taxon>Pseudomonadota</taxon>
        <taxon>Gammaproteobacteria</taxon>
        <taxon>Lysobacterales</taxon>
        <taxon>Lysobacteraceae</taxon>
        <taxon>Lysobacter</taxon>
    </lineage>
</organism>
<protein>
    <submittedName>
        <fullName evidence="4">Cytochrome P450</fullName>
    </submittedName>
</protein>
<gene>
    <name evidence="4" type="ORF">GCM10023307_35740</name>
</gene>
<evidence type="ECO:0000313" key="5">
    <source>
        <dbReference type="Proteomes" id="UP001499959"/>
    </source>
</evidence>
<keyword evidence="3" id="KW-0560">Oxidoreductase</keyword>
<comment type="similarity">
    <text evidence="2 3">Belongs to the cytochrome P450 family.</text>
</comment>
<comment type="caution">
    <text evidence="4">The sequence shown here is derived from an EMBL/GenBank/DDBJ whole genome shotgun (WGS) entry which is preliminary data.</text>
</comment>
<evidence type="ECO:0000256" key="2">
    <source>
        <dbReference type="ARBA" id="ARBA00010617"/>
    </source>
</evidence>
<dbReference type="CDD" id="cd20625">
    <property type="entry name" value="CYP164-like"/>
    <property type="match status" value="1"/>
</dbReference>
<keyword evidence="3" id="KW-0349">Heme</keyword>
<dbReference type="SUPFAM" id="SSF48264">
    <property type="entry name" value="Cytochrome P450"/>
    <property type="match status" value="1"/>
</dbReference>
<dbReference type="EMBL" id="BAABJE010000029">
    <property type="protein sequence ID" value="GAA4806061.1"/>
    <property type="molecule type" value="Genomic_DNA"/>
</dbReference>
<comment type="cofactor">
    <cofactor evidence="1">
        <name>heme</name>
        <dbReference type="ChEBI" id="CHEBI:30413"/>
    </cofactor>
</comment>
<dbReference type="PANTHER" id="PTHR46696">
    <property type="entry name" value="P450, PUTATIVE (EUROFUNG)-RELATED"/>
    <property type="match status" value="1"/>
</dbReference>
<dbReference type="PANTHER" id="PTHR46696:SF1">
    <property type="entry name" value="CYTOCHROME P450 YJIB-RELATED"/>
    <property type="match status" value="1"/>
</dbReference>
<proteinExistence type="inferred from homology"/>
<dbReference type="PROSITE" id="PS00086">
    <property type="entry name" value="CYTOCHROME_P450"/>
    <property type="match status" value="1"/>
</dbReference>
<dbReference type="RefSeq" id="WP_345304733.1">
    <property type="nucleotide sequence ID" value="NZ_BAABJE010000029.1"/>
</dbReference>
<evidence type="ECO:0000256" key="3">
    <source>
        <dbReference type="RuleBase" id="RU000461"/>
    </source>
</evidence>
<dbReference type="Proteomes" id="UP001499959">
    <property type="component" value="Unassembled WGS sequence"/>
</dbReference>
<dbReference type="InterPro" id="IPR036396">
    <property type="entry name" value="Cyt_P450_sf"/>
</dbReference>
<dbReference type="InterPro" id="IPR002397">
    <property type="entry name" value="Cyt_P450_B"/>
</dbReference>
<keyword evidence="3" id="KW-0503">Monooxygenase</keyword>
<keyword evidence="5" id="KW-1185">Reference proteome</keyword>
<keyword evidence="3" id="KW-0479">Metal-binding</keyword>
<dbReference type="PRINTS" id="PR00359">
    <property type="entry name" value="BP450"/>
</dbReference>
<dbReference type="Gene3D" id="1.10.630.10">
    <property type="entry name" value="Cytochrome P450"/>
    <property type="match status" value="1"/>
</dbReference>
<reference evidence="5" key="1">
    <citation type="journal article" date="2019" name="Int. J. Syst. Evol. Microbiol.">
        <title>The Global Catalogue of Microorganisms (GCM) 10K type strain sequencing project: providing services to taxonomists for standard genome sequencing and annotation.</title>
        <authorList>
            <consortium name="The Broad Institute Genomics Platform"/>
            <consortium name="The Broad Institute Genome Sequencing Center for Infectious Disease"/>
            <person name="Wu L."/>
            <person name="Ma J."/>
        </authorList>
    </citation>
    <scope>NUCLEOTIDE SEQUENCE [LARGE SCALE GENOMIC DNA]</scope>
    <source>
        <strain evidence="5">JCM 18204</strain>
    </source>
</reference>
<sequence>MMNTDAPLMADAIQETHTIPETEGSPKRRTPPVFFNPFTPGFEESPYEHYRMLRDTDPVQEHPMGFWFVSRHAEVSKVVRDARMSVKSHNLTPGPIRDQINELIADTPLKRVSMVVTDPPDHTRLRSLVGRVFTPRAIAAMEPMITGLVDASLDRIADAGSVDLAEAFAYPLPFTVITTMLGMPDADPKRLLELTEALVIALEPPGIDAAFDIKTKIAVEEAEAELSGMMQEIIAWKRKHPADDLLTALTQAEQHGDLLTDEELVAQVMLLYLAGHHTTVNLIGNGVIALLRNPDQLALLRSNPDLIGNAVEEFLRYESPLQETSRITLAPYPLGDREIPPGALVVTCIGSANRDERVFGPDADKLRIDREQARQHVSFSLGAHHCLGSALGRLEARVAIGRLVARFPRLALAGPVRWNGRINVRGAKEIPVSV</sequence>
<name>A0ABP9C861_9GAMM</name>
<keyword evidence="3" id="KW-0408">Iron</keyword>
<dbReference type="InterPro" id="IPR001128">
    <property type="entry name" value="Cyt_P450"/>
</dbReference>
<accession>A0ABP9C861</accession>
<dbReference type="Pfam" id="PF00067">
    <property type="entry name" value="p450"/>
    <property type="match status" value="1"/>
</dbReference>
<evidence type="ECO:0000313" key="4">
    <source>
        <dbReference type="EMBL" id="GAA4806061.1"/>
    </source>
</evidence>
<dbReference type="InterPro" id="IPR017972">
    <property type="entry name" value="Cyt_P450_CS"/>
</dbReference>